<evidence type="ECO:0000259" key="3">
    <source>
        <dbReference type="PROSITE" id="PS51186"/>
    </source>
</evidence>
<dbReference type="EMBL" id="FPAW01000002">
    <property type="protein sequence ID" value="SFT47854.1"/>
    <property type="molecule type" value="Genomic_DNA"/>
</dbReference>
<dbReference type="Proteomes" id="UP000182466">
    <property type="component" value="Unassembled WGS sequence"/>
</dbReference>
<dbReference type="eggNOG" id="COG1247">
    <property type="taxonomic scope" value="Bacteria"/>
</dbReference>
<protein>
    <submittedName>
        <fullName evidence="4">Phosphinothricin acetyltransferase</fullName>
    </submittedName>
</protein>
<dbReference type="STRING" id="999627.SAMN05216236_102134"/>
<dbReference type="OrthoDB" id="5459937at2"/>
<reference evidence="4 5" key="1">
    <citation type="submission" date="2016-10" db="EMBL/GenBank/DDBJ databases">
        <authorList>
            <person name="de Groot N.N."/>
        </authorList>
    </citation>
    <scope>NUCLEOTIDE SEQUENCE [LARGE SCALE GENOMIC DNA]</scope>
    <source>
        <strain evidence="4 5">CGMCC 1.10959</strain>
    </source>
</reference>
<keyword evidence="1 4" id="KW-0808">Transferase</keyword>
<proteinExistence type="predicted"/>
<keyword evidence="2" id="KW-0012">Acyltransferase</keyword>
<dbReference type="Pfam" id="PF00583">
    <property type="entry name" value="Acetyltransf_1"/>
    <property type="match status" value="1"/>
</dbReference>
<dbReference type="RefSeq" id="WP_036050324.1">
    <property type="nucleotide sequence ID" value="NZ_FPAW01000002.1"/>
</dbReference>
<keyword evidence="5" id="KW-1185">Reference proteome</keyword>
<dbReference type="AlphaFoldDB" id="A0A1I6YCC5"/>
<evidence type="ECO:0000256" key="1">
    <source>
        <dbReference type="ARBA" id="ARBA00022679"/>
    </source>
</evidence>
<evidence type="ECO:0000313" key="4">
    <source>
        <dbReference type="EMBL" id="SFT47854.1"/>
    </source>
</evidence>
<accession>A0A1I6YCC5</accession>
<gene>
    <name evidence="4" type="ORF">SAMN05216236_102134</name>
</gene>
<dbReference type="PROSITE" id="PS51186">
    <property type="entry name" value="GNAT"/>
    <property type="match status" value="1"/>
</dbReference>
<dbReference type="SUPFAM" id="SSF55729">
    <property type="entry name" value="Acyl-CoA N-acyltransferases (Nat)"/>
    <property type="match status" value="1"/>
</dbReference>
<evidence type="ECO:0000256" key="2">
    <source>
        <dbReference type="ARBA" id="ARBA00023315"/>
    </source>
</evidence>
<dbReference type="Gene3D" id="3.40.630.30">
    <property type="match status" value="1"/>
</dbReference>
<dbReference type="InterPro" id="IPR000182">
    <property type="entry name" value="GNAT_dom"/>
</dbReference>
<evidence type="ECO:0000313" key="5">
    <source>
        <dbReference type="Proteomes" id="UP000182466"/>
    </source>
</evidence>
<organism evidence="4 5">
    <name type="scientific">Sedimentitalea nanhaiensis</name>
    <dbReference type="NCBI Taxonomy" id="999627"/>
    <lineage>
        <taxon>Bacteria</taxon>
        <taxon>Pseudomonadati</taxon>
        <taxon>Pseudomonadota</taxon>
        <taxon>Alphaproteobacteria</taxon>
        <taxon>Rhodobacterales</taxon>
        <taxon>Paracoccaceae</taxon>
        <taxon>Sedimentitalea</taxon>
    </lineage>
</organism>
<feature type="domain" description="N-acetyltransferase" evidence="3">
    <location>
        <begin position="1"/>
        <end position="160"/>
    </location>
</feature>
<dbReference type="CDD" id="cd04301">
    <property type="entry name" value="NAT_SF"/>
    <property type="match status" value="1"/>
</dbReference>
<dbReference type="PANTHER" id="PTHR43072:SF23">
    <property type="entry name" value="UPF0039 PROTEIN C11D3.02C"/>
    <property type="match status" value="1"/>
</dbReference>
<dbReference type="InterPro" id="IPR016181">
    <property type="entry name" value="Acyl_CoA_acyltransferase"/>
</dbReference>
<sequence length="174" mass="18354">MILRLARPEDAQDICAIANPIIRDTLITFTTVPRSVDEVRRDIAAHEEGFQIAEAEGRVIGFASLGTFRSGPGYALTREHSIQLDPVARGRGVGRALMQRLESIAIAQGVHVLVAGISSANPGAIAFHAALGFALVGQMPQVGFKAGQWLDLILMQKILPVGPDGAPDTGPLAG</sequence>
<name>A0A1I6YCC5_9RHOB</name>
<dbReference type="GO" id="GO:0016747">
    <property type="term" value="F:acyltransferase activity, transferring groups other than amino-acyl groups"/>
    <property type="evidence" value="ECO:0007669"/>
    <property type="project" value="InterPro"/>
</dbReference>
<dbReference type="PANTHER" id="PTHR43072">
    <property type="entry name" value="N-ACETYLTRANSFERASE"/>
    <property type="match status" value="1"/>
</dbReference>